<organism evidence="3">
    <name type="scientific">Serratia phage KSP100</name>
    <name type="common">Serratia marcescens bacteriophage KSP100</name>
    <dbReference type="NCBI Taxonomy" id="552529"/>
    <lineage>
        <taxon>Viruses</taxon>
        <taxon>Duplodnaviria</taxon>
        <taxon>Heunggongvirae</taxon>
        <taxon>Uroviricota</taxon>
        <taxon>Caudoviricetes</taxon>
    </lineage>
</organism>
<dbReference type="Gene3D" id="2.60.40.10">
    <property type="entry name" value="Immunoglobulins"/>
    <property type="match status" value="1"/>
</dbReference>
<proteinExistence type="predicted"/>
<feature type="domain" description="Ig-like" evidence="2">
    <location>
        <begin position="1"/>
        <end position="71"/>
    </location>
</feature>
<evidence type="ECO:0000313" key="3">
    <source>
        <dbReference type="EMBL" id="BAH15185.1"/>
    </source>
</evidence>
<evidence type="ECO:0000259" key="2">
    <source>
        <dbReference type="PROSITE" id="PS50835"/>
    </source>
</evidence>
<dbReference type="PROSITE" id="PS50835">
    <property type="entry name" value="IG_LIKE"/>
    <property type="match status" value="1"/>
</dbReference>
<evidence type="ECO:0000256" key="1">
    <source>
        <dbReference type="SAM" id="MobiDB-lite"/>
    </source>
</evidence>
<dbReference type="SUPFAM" id="SSF48726">
    <property type="entry name" value="Immunoglobulin"/>
    <property type="match status" value="1"/>
</dbReference>
<dbReference type="InterPro" id="IPR036179">
    <property type="entry name" value="Ig-like_dom_sf"/>
</dbReference>
<protein>
    <submittedName>
        <fullName evidence="3">Major tail subunit</fullName>
    </submittedName>
</protein>
<reference evidence="3" key="1">
    <citation type="journal article" date="2009" name="FEMS Microbiol. Lett.">
        <title>Morphological and genetic analysis of three bacteriophages of Serratia marcescens isolated from environmental water.</title>
        <authorList>
            <person name="Matsushita K."/>
            <person name="Uchiyama J."/>
            <person name="Kato S."/>
            <person name="Ujihara T."/>
            <person name="Hoshiba H."/>
            <person name="Sugihara S."/>
            <person name="Muraoka A."/>
            <person name="Wakiguchi H."/>
            <person name="Matsuzaki S."/>
        </authorList>
    </citation>
    <scope>NUCLEOTIDE SEQUENCE</scope>
    <source>
        <strain evidence="3">KSP100</strain>
    </source>
</reference>
<dbReference type="EMBL" id="AB452992">
    <property type="protein sequence ID" value="BAH15185.1"/>
    <property type="molecule type" value="Genomic_DNA"/>
</dbReference>
<sequence length="126" mass="12723">MSLKVGDTLTLTAAAENSVSVKWQKDGADIDGATSATYTKSNVALTDAGSYTAVFTGKKGDTATTNPATVTVTEGETPVESVAIAGAKKRYVKKGSKLPLSVTVSPDGAPQEIKATSSDPSVATVA</sequence>
<feature type="region of interest" description="Disordered" evidence="1">
    <location>
        <begin position="102"/>
        <end position="126"/>
    </location>
</feature>
<name>B9A7D9_BPSK1</name>
<dbReference type="Gene3D" id="2.60.40.1080">
    <property type="match status" value="1"/>
</dbReference>
<dbReference type="InterPro" id="IPR007110">
    <property type="entry name" value="Ig-like_dom"/>
</dbReference>
<feature type="compositionally biased region" description="Polar residues" evidence="1">
    <location>
        <begin position="114"/>
        <end position="126"/>
    </location>
</feature>
<dbReference type="InterPro" id="IPR013783">
    <property type="entry name" value="Ig-like_fold"/>
</dbReference>
<accession>B9A7D9</accession>
<organismHost>
    <name type="scientific">Serratia marcescens</name>
    <dbReference type="NCBI Taxonomy" id="615"/>
</organismHost>